<dbReference type="EMBL" id="CP093442">
    <property type="protein sequence ID" value="UOF01758.1"/>
    <property type="molecule type" value="Genomic_DNA"/>
</dbReference>
<dbReference type="PANTHER" id="PTHR30032">
    <property type="entry name" value="N-ACETYLMURAMOYL-L-ALANINE AMIDASE-RELATED"/>
    <property type="match status" value="1"/>
</dbReference>
<dbReference type="RefSeq" id="WP_243538362.1">
    <property type="nucleotide sequence ID" value="NZ_CP093442.1"/>
</dbReference>
<dbReference type="Proteomes" id="UP000830116">
    <property type="component" value="Chromosome"/>
</dbReference>
<feature type="domain" description="Sporulation stage II protein D amidase enhancer LytB N-terminal" evidence="1">
    <location>
        <begin position="122"/>
        <end position="214"/>
    </location>
</feature>
<dbReference type="InterPro" id="IPR051922">
    <property type="entry name" value="Bact_Sporulation_Assoc"/>
</dbReference>
<gene>
    <name evidence="2" type="ORF">MNR06_02165</name>
</gene>
<reference evidence="2" key="1">
    <citation type="submission" date="2022-03" db="EMBL/GenBank/DDBJ databases">
        <title>Genome Identification and Characterization of new species Bdellovibrio reynosense LBG001 sp. nov. from a Mexico soil sample.</title>
        <authorList>
            <person name="Camilli A."/>
            <person name="Ajao Y."/>
            <person name="Guo X."/>
        </authorList>
    </citation>
    <scope>NUCLEOTIDE SEQUENCE</scope>
    <source>
        <strain evidence="2">LBG001</strain>
    </source>
</reference>
<dbReference type="InterPro" id="IPR013693">
    <property type="entry name" value="SpoIID/LytB_N"/>
</dbReference>
<dbReference type="Pfam" id="PF08486">
    <property type="entry name" value="SpoIID"/>
    <property type="match status" value="1"/>
</dbReference>
<sequence>MSAFFIFVIAYVVFLSEAHSTPASKPLVRVRLLEVSKSLKISGSSLKFQNLGSRYQTVAIPAAAKAEVRVLEKDGKRLWALRVNDQDPEQLFHQNYLLVQGENLRLGAKPVPSQVVLNLNANKNVDVIGLVPLEDYVIGVIASEMPLSWPLETLKAQAVAARSYALAVMNERKDKPYQLESTVLDQVYQHVLTHNENDPLVKKAVQAVRSTEGIELYTADNKILKSFFHADCGGETTSAKNVWNAGPSAGVVVDKSCPFSPKAHWKLEVSKLELEKKLNISGLSKLELIRTPGEKRIKSVKVTFADSKTILLSSNELRQKLGFQELKSSLFDLKTVGSNYVFEGRGFGHGVGMCQWGSRALGKNGLSFRQILKHYYPLALLK</sequence>
<proteinExistence type="predicted"/>
<dbReference type="PANTHER" id="PTHR30032:SF4">
    <property type="entry name" value="AMIDASE ENHANCER"/>
    <property type="match status" value="1"/>
</dbReference>
<protein>
    <submittedName>
        <fullName evidence="2">SpoIID/LytB domain-containing protein</fullName>
    </submittedName>
</protein>
<name>A0ABY4CA76_9BACT</name>
<accession>A0ABY4CA76</accession>
<dbReference type="NCBIfam" id="TIGR02669">
    <property type="entry name" value="SpoIID_LytB"/>
    <property type="match status" value="1"/>
</dbReference>
<evidence type="ECO:0000259" key="1">
    <source>
        <dbReference type="Pfam" id="PF08486"/>
    </source>
</evidence>
<organism evidence="2 3">
    <name type="scientific">Bdellovibrio reynosensis</name>
    <dbReference type="NCBI Taxonomy" id="2835041"/>
    <lineage>
        <taxon>Bacteria</taxon>
        <taxon>Pseudomonadati</taxon>
        <taxon>Bdellovibrionota</taxon>
        <taxon>Bdellovibrionia</taxon>
        <taxon>Bdellovibrionales</taxon>
        <taxon>Pseudobdellovibrionaceae</taxon>
        <taxon>Bdellovibrio</taxon>
    </lineage>
</organism>
<dbReference type="InterPro" id="IPR013486">
    <property type="entry name" value="SpoIID/LytB"/>
</dbReference>
<evidence type="ECO:0000313" key="2">
    <source>
        <dbReference type="EMBL" id="UOF01758.1"/>
    </source>
</evidence>
<evidence type="ECO:0000313" key="3">
    <source>
        <dbReference type="Proteomes" id="UP000830116"/>
    </source>
</evidence>
<keyword evidence="3" id="KW-1185">Reference proteome</keyword>